<feature type="compositionally biased region" description="Basic and acidic residues" evidence="1">
    <location>
        <begin position="14"/>
        <end position="25"/>
    </location>
</feature>
<evidence type="ECO:0000313" key="2">
    <source>
        <dbReference type="EMBL" id="MBB4663786.1"/>
    </source>
</evidence>
<protein>
    <submittedName>
        <fullName evidence="2">Uncharacterized protein</fullName>
    </submittedName>
</protein>
<name>A0A840IG60_9ACTN</name>
<feature type="region of interest" description="Disordered" evidence="1">
    <location>
        <begin position="1"/>
        <end position="47"/>
    </location>
</feature>
<comment type="caution">
    <text evidence="2">The sequence shown here is derived from an EMBL/GenBank/DDBJ whole genome shotgun (WGS) entry which is preliminary data.</text>
</comment>
<gene>
    <name evidence="2" type="ORF">BDZ31_003387</name>
</gene>
<organism evidence="2 3">
    <name type="scientific">Conexibacter arvalis</name>
    <dbReference type="NCBI Taxonomy" id="912552"/>
    <lineage>
        <taxon>Bacteria</taxon>
        <taxon>Bacillati</taxon>
        <taxon>Actinomycetota</taxon>
        <taxon>Thermoleophilia</taxon>
        <taxon>Solirubrobacterales</taxon>
        <taxon>Conexibacteraceae</taxon>
        <taxon>Conexibacter</taxon>
    </lineage>
</organism>
<dbReference type="Proteomes" id="UP000585272">
    <property type="component" value="Unassembled WGS sequence"/>
</dbReference>
<reference evidence="2 3" key="1">
    <citation type="submission" date="2020-08" db="EMBL/GenBank/DDBJ databases">
        <title>Genomic Encyclopedia of Archaeal and Bacterial Type Strains, Phase II (KMG-II): from individual species to whole genera.</title>
        <authorList>
            <person name="Goeker M."/>
        </authorList>
    </citation>
    <scope>NUCLEOTIDE SEQUENCE [LARGE SCALE GENOMIC DNA]</scope>
    <source>
        <strain evidence="2 3">DSM 23288</strain>
    </source>
</reference>
<dbReference type="EMBL" id="JACHNU010000005">
    <property type="protein sequence ID" value="MBB4663786.1"/>
    <property type="molecule type" value="Genomic_DNA"/>
</dbReference>
<dbReference type="AlphaFoldDB" id="A0A840IG60"/>
<keyword evidence="3" id="KW-1185">Reference proteome</keyword>
<evidence type="ECO:0000256" key="1">
    <source>
        <dbReference type="SAM" id="MobiDB-lite"/>
    </source>
</evidence>
<sequence>MSERPDSRLTPAERILRRSADDTQHGRPLSSRARQAQRSVENYLKGGNPPRWMERIAEIDARTARELGELEEAWQALRAEHDGDREAFAAAWRAVAHARDFDELNALIRQHNDWYPVERDLPFDPRTGEYLKVHGRSYLRPLLGPEWVLERFPAE</sequence>
<dbReference type="RefSeq" id="WP_183343516.1">
    <property type="nucleotide sequence ID" value="NZ_JACHNU010000005.1"/>
</dbReference>
<proteinExistence type="predicted"/>
<accession>A0A840IG60</accession>
<evidence type="ECO:0000313" key="3">
    <source>
        <dbReference type="Proteomes" id="UP000585272"/>
    </source>
</evidence>